<evidence type="ECO:0000313" key="6">
    <source>
        <dbReference type="EMBL" id="KAB1640110.1"/>
    </source>
</evidence>
<comment type="caution">
    <text evidence="6">The sequence shown here is derived from an EMBL/GenBank/DDBJ whole genome shotgun (WGS) entry which is preliminary data.</text>
</comment>
<keyword evidence="3 6" id="KW-0808">Transferase</keyword>
<dbReference type="FunFam" id="3.40.640.10:FF:000004">
    <property type="entry name" value="Acetylornithine aminotransferase"/>
    <property type="match status" value="1"/>
</dbReference>
<dbReference type="PIRSF" id="PIRSF000521">
    <property type="entry name" value="Transaminase_4ab_Lys_Orn"/>
    <property type="match status" value="1"/>
</dbReference>
<dbReference type="GO" id="GO:0006526">
    <property type="term" value="P:L-arginine biosynthetic process"/>
    <property type="evidence" value="ECO:0007669"/>
    <property type="project" value="UniProtKB-ARBA"/>
</dbReference>
<protein>
    <submittedName>
        <fullName evidence="6">Aspartate aminotransferase family protein</fullName>
    </submittedName>
</protein>
<evidence type="ECO:0000256" key="1">
    <source>
        <dbReference type="ARBA" id="ARBA00001933"/>
    </source>
</evidence>
<dbReference type="SUPFAM" id="SSF53383">
    <property type="entry name" value="PLP-dependent transferases"/>
    <property type="match status" value="1"/>
</dbReference>
<dbReference type="InterPro" id="IPR049704">
    <property type="entry name" value="Aminotrans_3_PPA_site"/>
</dbReference>
<dbReference type="EMBL" id="WAJR01000018">
    <property type="protein sequence ID" value="KAB1640110.1"/>
    <property type="molecule type" value="Genomic_DNA"/>
</dbReference>
<keyword evidence="4 5" id="KW-0663">Pyridoxal phosphate</keyword>
<evidence type="ECO:0000256" key="4">
    <source>
        <dbReference type="ARBA" id="ARBA00022898"/>
    </source>
</evidence>
<comment type="cofactor">
    <cofactor evidence="1">
        <name>pyridoxal 5'-phosphate</name>
        <dbReference type="ChEBI" id="CHEBI:597326"/>
    </cofactor>
</comment>
<comment type="similarity">
    <text evidence="5">Belongs to the class-III pyridoxal-phosphate-dependent aminotransferase family.</text>
</comment>
<dbReference type="InterPro" id="IPR015421">
    <property type="entry name" value="PyrdxlP-dep_Trfase_major"/>
</dbReference>
<dbReference type="GeneID" id="98658253"/>
<dbReference type="PROSITE" id="PS00600">
    <property type="entry name" value="AA_TRANSFER_CLASS_3"/>
    <property type="match status" value="1"/>
</dbReference>
<dbReference type="GO" id="GO:0008483">
    <property type="term" value="F:transaminase activity"/>
    <property type="evidence" value="ECO:0007669"/>
    <property type="project" value="UniProtKB-KW"/>
</dbReference>
<dbReference type="Gene3D" id="3.90.1150.10">
    <property type="entry name" value="Aspartate Aminotransferase, domain 1"/>
    <property type="match status" value="1"/>
</dbReference>
<gene>
    <name evidence="6" type="ORF">F8C90_07515</name>
</gene>
<evidence type="ECO:0000256" key="3">
    <source>
        <dbReference type="ARBA" id="ARBA00022679"/>
    </source>
</evidence>
<dbReference type="PANTHER" id="PTHR11986:SF113">
    <property type="entry name" value="SUCCINYLORNITHINE TRANSAMINASE"/>
    <property type="match status" value="1"/>
</dbReference>
<dbReference type="PANTHER" id="PTHR11986">
    <property type="entry name" value="AMINOTRANSFERASE CLASS III"/>
    <property type="match status" value="1"/>
</dbReference>
<organism evidence="6 7">
    <name type="scientific">Ellagibacter isourolithinifaciens</name>
    <dbReference type="NCBI Taxonomy" id="2137581"/>
    <lineage>
        <taxon>Bacteria</taxon>
        <taxon>Bacillati</taxon>
        <taxon>Actinomycetota</taxon>
        <taxon>Coriobacteriia</taxon>
        <taxon>Eggerthellales</taxon>
        <taxon>Eggerthellaceae</taxon>
        <taxon>Ellagibacter</taxon>
    </lineage>
</organism>
<keyword evidence="7" id="KW-1185">Reference proteome</keyword>
<proteinExistence type="inferred from homology"/>
<dbReference type="NCBIfam" id="TIGR00707">
    <property type="entry name" value="argD"/>
    <property type="match status" value="1"/>
</dbReference>
<dbReference type="InterPro" id="IPR050103">
    <property type="entry name" value="Class-III_PLP-dep_AT"/>
</dbReference>
<dbReference type="OrthoDB" id="9801052at2"/>
<dbReference type="AlphaFoldDB" id="A0A6N6NMS7"/>
<dbReference type="Gene3D" id="3.40.640.10">
    <property type="entry name" value="Type I PLP-dependent aspartate aminotransferase-like (Major domain)"/>
    <property type="match status" value="1"/>
</dbReference>
<dbReference type="InterPro" id="IPR004636">
    <property type="entry name" value="AcOrn/SuccOrn_fam"/>
</dbReference>
<dbReference type="InterPro" id="IPR015422">
    <property type="entry name" value="PyrdxlP-dep_Trfase_small"/>
</dbReference>
<evidence type="ECO:0000256" key="2">
    <source>
        <dbReference type="ARBA" id="ARBA00022576"/>
    </source>
</evidence>
<keyword evidence="2 6" id="KW-0032">Aminotransferase</keyword>
<dbReference type="GO" id="GO:0030170">
    <property type="term" value="F:pyridoxal phosphate binding"/>
    <property type="evidence" value="ECO:0007669"/>
    <property type="project" value="InterPro"/>
</dbReference>
<dbReference type="InterPro" id="IPR015424">
    <property type="entry name" value="PyrdxlP-dep_Trfase"/>
</dbReference>
<dbReference type="Pfam" id="PF00202">
    <property type="entry name" value="Aminotran_3"/>
    <property type="match status" value="1"/>
</dbReference>
<reference evidence="6 7" key="1">
    <citation type="submission" date="2019-09" db="EMBL/GenBank/DDBJ databases">
        <title>Whole genome shotgun sequencing (WGS) of Ellagibacter isourolithinifaciens DSM 104140(T) and Adlercreutzia muris DSM 29508(T).</title>
        <authorList>
            <person name="Stoll D.A."/>
            <person name="Danylec N."/>
            <person name="Huch M."/>
        </authorList>
    </citation>
    <scope>NUCLEOTIDE SEQUENCE [LARGE SCALE GENOMIC DNA]</scope>
    <source>
        <strain evidence="6 7">DSM 104140</strain>
    </source>
</reference>
<accession>A0A6N6NMS7</accession>
<dbReference type="GO" id="GO:0042802">
    <property type="term" value="F:identical protein binding"/>
    <property type="evidence" value="ECO:0007669"/>
    <property type="project" value="TreeGrafter"/>
</dbReference>
<dbReference type="InterPro" id="IPR005814">
    <property type="entry name" value="Aminotrans_3"/>
</dbReference>
<dbReference type="RefSeq" id="WP_158049908.1">
    <property type="nucleotide sequence ID" value="NZ_WAJR01000018.1"/>
</dbReference>
<evidence type="ECO:0000256" key="5">
    <source>
        <dbReference type="RuleBase" id="RU003560"/>
    </source>
</evidence>
<sequence>MSLAEQQQLEETYVMHTFGRKPVELVEGEGMVVRDDAGKEYLDFIAGIGAVSLGHCHPAVVRAITEQASTLIHVSNYYYIEHRGQVGKLLSDALNEDVPAADQAPWQTFFANSGAEANECAIKLARAYARRRVEAEGGDGEAAPRVIVTVKKSFHGRTLATLAATAQPAKQELFQPLPDGFTPTPQNDIAALEALFEAQGDSICAVMLEPIQGESGVHPCSPEFMEAVRRLTAERHALMICDEVQCGIYRTGKPFGFQNYDVVPDIVSIAKGVASGFPCGMCAARGEVAAAFKPGDHGSTFGGSNLAVAAAEATLSEIQKENLAANATEVGAYLREQLSALPQVTEVRGMGLMLAADLAEDGKGAPDVVLDGLSAGLLLNATGAHTLRFLPPLVCSRADVDALIEKLGGIL</sequence>
<dbReference type="CDD" id="cd00610">
    <property type="entry name" value="OAT_like"/>
    <property type="match status" value="1"/>
</dbReference>
<dbReference type="Proteomes" id="UP000468668">
    <property type="component" value="Unassembled WGS sequence"/>
</dbReference>
<evidence type="ECO:0000313" key="7">
    <source>
        <dbReference type="Proteomes" id="UP000468668"/>
    </source>
</evidence>
<name>A0A6N6NMS7_9ACTN</name>